<reference evidence="1" key="2">
    <citation type="submission" date="2023-05" db="EMBL/GenBank/DDBJ databases">
        <authorList>
            <consortium name="Lawrence Berkeley National Laboratory"/>
            <person name="Steindorff A."/>
            <person name="Hensen N."/>
            <person name="Bonometti L."/>
            <person name="Westerberg I."/>
            <person name="Brannstrom I.O."/>
            <person name="Guillou S."/>
            <person name="Cros-Aarteil S."/>
            <person name="Calhoun S."/>
            <person name="Haridas S."/>
            <person name="Kuo A."/>
            <person name="Mondo S."/>
            <person name="Pangilinan J."/>
            <person name="Riley R."/>
            <person name="Labutti K."/>
            <person name="Andreopoulos B."/>
            <person name="Lipzen A."/>
            <person name="Chen C."/>
            <person name="Yanf M."/>
            <person name="Daum C."/>
            <person name="Ng V."/>
            <person name="Clum A."/>
            <person name="Ohm R."/>
            <person name="Martin F."/>
            <person name="Silar P."/>
            <person name="Natvig D."/>
            <person name="Lalanne C."/>
            <person name="Gautier V."/>
            <person name="Ament-Velasquez S.L."/>
            <person name="Kruys A."/>
            <person name="Hutchinson M.I."/>
            <person name="Powell A.J."/>
            <person name="Barry K."/>
            <person name="Miller A.N."/>
            <person name="Grigoriev I.V."/>
            <person name="Debuchy R."/>
            <person name="Gladieux P."/>
            <person name="Thoren M.H."/>
            <person name="Johannesson H."/>
        </authorList>
    </citation>
    <scope>NUCLEOTIDE SEQUENCE</scope>
    <source>
        <strain evidence="1">CBS 141.50</strain>
    </source>
</reference>
<organism evidence="1 2">
    <name type="scientific">Dichotomopilus funicola</name>
    <dbReference type="NCBI Taxonomy" id="1934379"/>
    <lineage>
        <taxon>Eukaryota</taxon>
        <taxon>Fungi</taxon>
        <taxon>Dikarya</taxon>
        <taxon>Ascomycota</taxon>
        <taxon>Pezizomycotina</taxon>
        <taxon>Sordariomycetes</taxon>
        <taxon>Sordariomycetidae</taxon>
        <taxon>Sordariales</taxon>
        <taxon>Chaetomiaceae</taxon>
        <taxon>Dichotomopilus</taxon>
    </lineage>
</organism>
<dbReference type="RefSeq" id="XP_062633550.1">
    <property type="nucleotide sequence ID" value="XM_062778386.1"/>
</dbReference>
<proteinExistence type="predicted"/>
<sequence>MASLDSLLDKHHRDLDRAVQNVLGTGRALDTYGQIADGLPLASVVYDHYGQGRFYLDHPISRHTSLCPGARDTAQDFLCEFADLGMLNFDVELLQAYQSTSPGSRSFHCRLIELVAVTVHRLAVLLFQRDYRLHDDVCKTTGGDPLYTIDLVTSWESDLQLPNLARRQPGPTLFSHPWYNARNQYPDGLADIVGYWAENTLLGGVVLFDRSEPCGSSSSDDGEPNVYLHSDHAKVTFRIWQLLDEQQQALVDFLVSPSGPSSPATTATDGPRTHNASCPFPLLASDRNLKRFNPAAATVHKVYRDLWERPRGGGWEGGHCVLSPLDYPELFRSRPTRIVRLTGNE</sequence>
<name>A0AAN6UWD9_9PEZI</name>
<gene>
    <name evidence="1" type="ORF">C8A04DRAFT_15189</name>
</gene>
<keyword evidence="2" id="KW-1185">Reference proteome</keyword>
<evidence type="ECO:0000313" key="2">
    <source>
        <dbReference type="Proteomes" id="UP001302676"/>
    </source>
</evidence>
<dbReference type="GeneID" id="87814999"/>
<accession>A0AAN6UWD9</accession>
<dbReference type="Proteomes" id="UP001302676">
    <property type="component" value="Unassembled WGS sequence"/>
</dbReference>
<comment type="caution">
    <text evidence="1">The sequence shown here is derived from an EMBL/GenBank/DDBJ whole genome shotgun (WGS) entry which is preliminary data.</text>
</comment>
<dbReference type="EMBL" id="MU853638">
    <property type="protein sequence ID" value="KAK4140179.1"/>
    <property type="molecule type" value="Genomic_DNA"/>
</dbReference>
<dbReference type="AlphaFoldDB" id="A0AAN6UWD9"/>
<reference evidence="1" key="1">
    <citation type="journal article" date="2023" name="Mol. Phylogenet. Evol.">
        <title>Genome-scale phylogeny and comparative genomics of the fungal order Sordariales.</title>
        <authorList>
            <person name="Hensen N."/>
            <person name="Bonometti L."/>
            <person name="Westerberg I."/>
            <person name="Brannstrom I.O."/>
            <person name="Guillou S."/>
            <person name="Cros-Aarteil S."/>
            <person name="Calhoun S."/>
            <person name="Haridas S."/>
            <person name="Kuo A."/>
            <person name="Mondo S."/>
            <person name="Pangilinan J."/>
            <person name="Riley R."/>
            <person name="LaButti K."/>
            <person name="Andreopoulos B."/>
            <person name="Lipzen A."/>
            <person name="Chen C."/>
            <person name="Yan M."/>
            <person name="Daum C."/>
            <person name="Ng V."/>
            <person name="Clum A."/>
            <person name="Steindorff A."/>
            <person name="Ohm R.A."/>
            <person name="Martin F."/>
            <person name="Silar P."/>
            <person name="Natvig D.O."/>
            <person name="Lalanne C."/>
            <person name="Gautier V."/>
            <person name="Ament-Velasquez S.L."/>
            <person name="Kruys A."/>
            <person name="Hutchinson M.I."/>
            <person name="Powell A.J."/>
            <person name="Barry K."/>
            <person name="Miller A.N."/>
            <person name="Grigoriev I.V."/>
            <person name="Debuchy R."/>
            <person name="Gladieux P."/>
            <person name="Hiltunen Thoren M."/>
            <person name="Johannesson H."/>
        </authorList>
    </citation>
    <scope>NUCLEOTIDE SEQUENCE</scope>
    <source>
        <strain evidence="1">CBS 141.50</strain>
    </source>
</reference>
<evidence type="ECO:0000313" key="1">
    <source>
        <dbReference type="EMBL" id="KAK4140179.1"/>
    </source>
</evidence>
<protein>
    <submittedName>
        <fullName evidence="1">Uncharacterized protein</fullName>
    </submittedName>
</protein>